<dbReference type="FunFam" id="1.20.58.340:FF:000004">
    <property type="entry name" value="Magnesium transport protein CorA"/>
    <property type="match status" value="1"/>
</dbReference>
<dbReference type="CDD" id="cd12836">
    <property type="entry name" value="HpCorA-like"/>
    <property type="match status" value="1"/>
</dbReference>
<dbReference type="PANTHER" id="PTHR46494:SF1">
    <property type="entry name" value="CORA FAMILY METAL ION TRANSPORTER (EUROFUNG)"/>
    <property type="match status" value="1"/>
</dbReference>
<feature type="transmembrane region" description="Helical" evidence="12">
    <location>
        <begin position="285"/>
        <end position="305"/>
    </location>
</feature>
<comment type="catalytic activity">
    <reaction evidence="10">
        <text>Mg(2+)(in) = Mg(2+)(out)</text>
        <dbReference type="Rhea" id="RHEA:29827"/>
        <dbReference type="ChEBI" id="CHEBI:18420"/>
    </reaction>
</comment>
<comment type="function">
    <text evidence="11">Mediates influx of magnesium ions. Alternates between open and closed states. Activated by low cytoplasmic Mg(2+) levels. Inactive when cytoplasmic Mg(2+) levels are high.</text>
</comment>
<dbReference type="GO" id="GO:0005886">
    <property type="term" value="C:plasma membrane"/>
    <property type="evidence" value="ECO:0007669"/>
    <property type="project" value="UniProtKB-SubCell"/>
</dbReference>
<feature type="transmembrane region" description="Helical" evidence="12">
    <location>
        <begin position="253"/>
        <end position="273"/>
    </location>
</feature>
<name>A0A3R5Y2B1_ORNRH</name>
<dbReference type="AlphaFoldDB" id="A0A3R5Y2B1"/>
<evidence type="ECO:0000256" key="8">
    <source>
        <dbReference type="ARBA" id="ARBA00023065"/>
    </source>
</evidence>
<dbReference type="SUPFAM" id="SSF143865">
    <property type="entry name" value="CorA soluble domain-like"/>
    <property type="match status" value="1"/>
</dbReference>
<dbReference type="SUPFAM" id="SSF144083">
    <property type="entry name" value="Magnesium transport protein CorA, transmembrane region"/>
    <property type="match status" value="1"/>
</dbReference>
<evidence type="ECO:0000256" key="4">
    <source>
        <dbReference type="ARBA" id="ARBA00022475"/>
    </source>
</evidence>
<keyword evidence="5 12" id="KW-0812">Transmembrane</keyword>
<organism evidence="14 15">
    <name type="scientific">Ornithobacterium rhinotracheale</name>
    <dbReference type="NCBI Taxonomy" id="28251"/>
    <lineage>
        <taxon>Bacteria</taxon>
        <taxon>Pseudomonadati</taxon>
        <taxon>Bacteroidota</taxon>
        <taxon>Flavobacteriia</taxon>
        <taxon>Flavobacteriales</taxon>
        <taxon>Weeksellaceae</taxon>
        <taxon>Ornithobacterium</taxon>
    </lineage>
</organism>
<dbReference type="Proteomes" id="UP000287701">
    <property type="component" value="Chromosome"/>
</dbReference>
<evidence type="ECO:0000256" key="6">
    <source>
        <dbReference type="ARBA" id="ARBA00022842"/>
    </source>
</evidence>
<keyword evidence="4 12" id="KW-1003">Cell membrane</keyword>
<dbReference type="EMBL" id="CP035107">
    <property type="protein sequence ID" value="QAR30111.1"/>
    <property type="molecule type" value="Genomic_DNA"/>
</dbReference>
<dbReference type="GO" id="GO:0015087">
    <property type="term" value="F:cobalt ion transmembrane transporter activity"/>
    <property type="evidence" value="ECO:0007669"/>
    <property type="project" value="UniProtKB-UniRule"/>
</dbReference>
<keyword evidence="13" id="KW-0175">Coiled coil</keyword>
<evidence type="ECO:0000256" key="2">
    <source>
        <dbReference type="ARBA" id="ARBA00009765"/>
    </source>
</evidence>
<dbReference type="GO" id="GO:0000287">
    <property type="term" value="F:magnesium ion binding"/>
    <property type="evidence" value="ECO:0007669"/>
    <property type="project" value="TreeGrafter"/>
</dbReference>
<evidence type="ECO:0000256" key="9">
    <source>
        <dbReference type="ARBA" id="ARBA00023136"/>
    </source>
</evidence>
<dbReference type="OrthoDB" id="9803416at2"/>
<dbReference type="GO" id="GO:0015095">
    <property type="term" value="F:magnesium ion transmembrane transporter activity"/>
    <property type="evidence" value="ECO:0007669"/>
    <property type="project" value="UniProtKB-UniRule"/>
</dbReference>
<evidence type="ECO:0000256" key="5">
    <source>
        <dbReference type="ARBA" id="ARBA00022692"/>
    </source>
</evidence>
<dbReference type="Gene3D" id="1.20.58.340">
    <property type="entry name" value="Magnesium transport protein CorA, transmembrane region"/>
    <property type="match status" value="1"/>
</dbReference>
<keyword evidence="3 12" id="KW-0813">Transport</keyword>
<dbReference type="GO" id="GO:0050897">
    <property type="term" value="F:cobalt ion binding"/>
    <property type="evidence" value="ECO:0007669"/>
    <property type="project" value="TreeGrafter"/>
</dbReference>
<proteinExistence type="inferred from homology"/>
<dbReference type="Pfam" id="PF01544">
    <property type="entry name" value="CorA"/>
    <property type="match status" value="1"/>
</dbReference>
<evidence type="ECO:0000256" key="7">
    <source>
        <dbReference type="ARBA" id="ARBA00022989"/>
    </source>
</evidence>
<gene>
    <name evidence="12 14" type="primary">corA</name>
    <name evidence="14" type="ORF">EQP59_01420</name>
</gene>
<comment type="subcellular location">
    <subcellularLocation>
        <location evidence="1">Cell membrane</location>
        <topology evidence="1">Multi-pass membrane protein</topology>
    </subcellularLocation>
    <subcellularLocation>
        <location evidence="12">Membrane</location>
        <topology evidence="12">Multi-pass membrane protein</topology>
    </subcellularLocation>
</comment>
<keyword evidence="9 12" id="KW-0472">Membrane</keyword>
<dbReference type="Gene3D" id="3.30.460.20">
    <property type="entry name" value="CorA soluble domain-like"/>
    <property type="match status" value="1"/>
</dbReference>
<evidence type="ECO:0000256" key="13">
    <source>
        <dbReference type="SAM" id="Coils"/>
    </source>
</evidence>
<sequence length="311" mass="36513">MLKLFSKIDGRIVQSAELNAEDKKQVFWVDLIDPTEEEKKKIEQVFNIELFTDQESEEIELSSRYIETEEEIGINMNFTNNKHDEEFLKPVSFILKDNVLFTERDNEYVTFRATSRKVRMLKPQTGERAFLMILDTRIDYLADSIELITEKISKLTKKLVKEEKLESELLKEITSLQEKSMVIRENSMEMQRVLSSLNKSRIFPNDNYETITIMLKDLSSLLEHVSFNFHRLEFLQDTFQGLVDMEQNQIMKVFTIMTVIFAPATLIAGIYGMNFEYMPELNEKYAYPLALLGILISMVAPLGYFKMKKWI</sequence>
<evidence type="ECO:0000313" key="14">
    <source>
        <dbReference type="EMBL" id="QAR30111.1"/>
    </source>
</evidence>
<dbReference type="PANTHER" id="PTHR46494">
    <property type="entry name" value="CORA FAMILY METAL ION TRANSPORTER (EUROFUNG)"/>
    <property type="match status" value="1"/>
</dbReference>
<accession>A0A3R5Y2B1</accession>
<dbReference type="RefSeq" id="WP_128500618.1">
    <property type="nucleotide sequence ID" value="NZ_CP035107.1"/>
</dbReference>
<evidence type="ECO:0000313" key="15">
    <source>
        <dbReference type="Proteomes" id="UP000287701"/>
    </source>
</evidence>
<dbReference type="InterPro" id="IPR002523">
    <property type="entry name" value="MgTranspt_CorA/ZnTranspt_ZntB"/>
</dbReference>
<dbReference type="InterPro" id="IPR045863">
    <property type="entry name" value="CorA_TM1_TM2"/>
</dbReference>
<dbReference type="InterPro" id="IPR045861">
    <property type="entry name" value="CorA_cytoplasmic_dom"/>
</dbReference>
<evidence type="ECO:0000256" key="1">
    <source>
        <dbReference type="ARBA" id="ARBA00004651"/>
    </source>
</evidence>
<keyword evidence="7 12" id="KW-1133">Transmembrane helix</keyword>
<evidence type="ECO:0000256" key="12">
    <source>
        <dbReference type="RuleBase" id="RU362010"/>
    </source>
</evidence>
<keyword evidence="8 12" id="KW-0406">Ion transport</keyword>
<evidence type="ECO:0000256" key="3">
    <source>
        <dbReference type="ARBA" id="ARBA00022448"/>
    </source>
</evidence>
<dbReference type="InterPro" id="IPR004488">
    <property type="entry name" value="Mg/Co-transport_prot_CorA"/>
</dbReference>
<dbReference type="NCBIfam" id="TIGR00383">
    <property type="entry name" value="corA"/>
    <property type="match status" value="1"/>
</dbReference>
<feature type="coiled-coil region" evidence="13">
    <location>
        <begin position="145"/>
        <end position="179"/>
    </location>
</feature>
<keyword evidence="6 12" id="KW-0460">Magnesium</keyword>
<reference evidence="14 15" key="1">
    <citation type="submission" date="2019-01" db="EMBL/GenBank/DDBJ databases">
        <title>Whole Genome of Ornithobacterium rhinotracheale FARPER-174b.</title>
        <authorList>
            <person name="Tataje-Lavanda L.A."/>
            <person name="Montalvan A."/>
            <person name="Montesinos R."/>
            <person name="Zimic M."/>
            <person name="Fernandez-Sanchez M."/>
            <person name="Fernandez-Diaz M."/>
        </authorList>
    </citation>
    <scope>NUCLEOTIDE SEQUENCE [LARGE SCALE GENOMIC DNA]</scope>
    <source>
        <strain evidence="14 15">FARPER-174b</strain>
    </source>
</reference>
<comment type="similarity">
    <text evidence="2 12">Belongs to the CorA metal ion transporter (MIT) (TC 1.A.35) family.</text>
</comment>
<evidence type="ECO:0000256" key="10">
    <source>
        <dbReference type="ARBA" id="ARBA00034269"/>
    </source>
</evidence>
<protein>
    <recommendedName>
        <fullName evidence="12">Magnesium transport protein CorA</fullName>
    </recommendedName>
</protein>
<evidence type="ECO:0000256" key="11">
    <source>
        <dbReference type="ARBA" id="ARBA00045497"/>
    </source>
</evidence>